<proteinExistence type="predicted"/>
<keyword evidence="1" id="KW-0732">Signal</keyword>
<dbReference type="RefSeq" id="WP_201347275.1">
    <property type="nucleotide sequence ID" value="NZ_AP014546.1"/>
</dbReference>
<dbReference type="Proteomes" id="UP000595332">
    <property type="component" value="Chromosome"/>
</dbReference>
<dbReference type="EMBL" id="AP014546">
    <property type="protein sequence ID" value="BBB30059.1"/>
    <property type="molecule type" value="Genomic_DNA"/>
</dbReference>
<dbReference type="Pfam" id="PF10048">
    <property type="entry name" value="DUF2282"/>
    <property type="match status" value="1"/>
</dbReference>
<keyword evidence="3" id="KW-1185">Reference proteome</keyword>
<organism evidence="2 3">
    <name type="scientific">Neptunomonas japonica JAMM 1380</name>
    <dbReference type="NCBI Taxonomy" id="1441457"/>
    <lineage>
        <taxon>Bacteria</taxon>
        <taxon>Pseudomonadati</taxon>
        <taxon>Pseudomonadota</taxon>
        <taxon>Gammaproteobacteria</taxon>
        <taxon>Oceanospirillales</taxon>
        <taxon>Oceanospirillaceae</taxon>
        <taxon>Neptunomonas</taxon>
    </lineage>
</organism>
<sequence>MNKASLTTALLVGASAAILSTGAVAGPNSQLKVSEAAPAEVQAKVQGWLAGDKIRGRKDKCFGIALAGENDCAAGAGTSCEGTSTKDFQANAWTYAPKGTCESIVTPHGTGSLES</sequence>
<evidence type="ECO:0000256" key="1">
    <source>
        <dbReference type="SAM" id="SignalP"/>
    </source>
</evidence>
<name>A0A7R6SVX4_9GAMM</name>
<evidence type="ECO:0000313" key="3">
    <source>
        <dbReference type="Proteomes" id="UP000595332"/>
    </source>
</evidence>
<evidence type="ECO:0000313" key="2">
    <source>
        <dbReference type="EMBL" id="BBB30059.1"/>
    </source>
</evidence>
<dbReference type="KEGG" id="njp:NEJAP_2111"/>
<dbReference type="AlphaFoldDB" id="A0A7R6SVX4"/>
<protein>
    <recommendedName>
        <fullName evidence="4">DUF2282 domain-containing protein</fullName>
    </recommendedName>
</protein>
<dbReference type="InterPro" id="IPR018740">
    <property type="entry name" value="DUF2282_membr"/>
</dbReference>
<accession>A0A7R6SVX4</accession>
<feature type="signal peptide" evidence="1">
    <location>
        <begin position="1"/>
        <end position="25"/>
    </location>
</feature>
<feature type="chain" id="PRO_5032555798" description="DUF2282 domain-containing protein" evidence="1">
    <location>
        <begin position="26"/>
        <end position="115"/>
    </location>
</feature>
<evidence type="ECO:0008006" key="4">
    <source>
        <dbReference type="Google" id="ProtNLM"/>
    </source>
</evidence>
<gene>
    <name evidence="2" type="ORF">NEJAP_2111</name>
</gene>
<reference evidence="2 3" key="1">
    <citation type="journal article" date="2008" name="Int. J. Syst. Evol. Microbiol.">
        <title>Neptunomonas japonica sp. nov., an Osedax japonicus symbiont-like bacterium isolated from sediment adjacent to sperm whale carcasses off Kagoshima, Japan.</title>
        <authorList>
            <person name="Miyazaki M."/>
            <person name="Nogi Y."/>
            <person name="Fujiwara Y."/>
            <person name="Kawato M."/>
            <person name="Kubokawa K."/>
            <person name="Horikoshi K."/>
        </authorList>
    </citation>
    <scope>NUCLEOTIDE SEQUENCE [LARGE SCALE GENOMIC DNA]</scope>
    <source>
        <strain evidence="2 3">JAMM 1380</strain>
    </source>
</reference>